<evidence type="ECO:0000256" key="3">
    <source>
        <dbReference type="ARBA" id="ARBA00007870"/>
    </source>
</evidence>
<evidence type="ECO:0000313" key="14">
    <source>
        <dbReference type="EMBL" id="PSR33916.1"/>
    </source>
</evidence>
<organism evidence="14 15">
    <name type="scientific">Sulfobacillus benefaciens</name>
    <dbReference type="NCBI Taxonomy" id="453960"/>
    <lineage>
        <taxon>Bacteria</taxon>
        <taxon>Bacillati</taxon>
        <taxon>Bacillota</taxon>
        <taxon>Clostridia</taxon>
        <taxon>Eubacteriales</taxon>
        <taxon>Clostridiales Family XVII. Incertae Sedis</taxon>
        <taxon>Sulfobacillus</taxon>
    </lineage>
</organism>
<dbReference type="Gene3D" id="3.40.50.720">
    <property type="entry name" value="NAD(P)-binding Rossmann-like Domain"/>
    <property type="match status" value="1"/>
</dbReference>
<feature type="domain" description="Ketopantoate reductase N-terminal" evidence="12">
    <location>
        <begin position="16"/>
        <end position="139"/>
    </location>
</feature>
<dbReference type="InterPro" id="IPR003710">
    <property type="entry name" value="ApbA"/>
</dbReference>
<protein>
    <recommendedName>
        <fullName evidence="5 11">2-dehydropantoate 2-reductase</fullName>
        <ecNumber evidence="4 11">1.1.1.169</ecNumber>
    </recommendedName>
    <alternativeName>
        <fullName evidence="9 11">Ketopantoate reductase</fullName>
    </alternativeName>
</protein>
<dbReference type="PANTHER" id="PTHR43765:SF2">
    <property type="entry name" value="2-DEHYDROPANTOATE 2-REDUCTASE"/>
    <property type="match status" value="1"/>
</dbReference>
<proteinExistence type="inferred from homology"/>
<dbReference type="GO" id="GO:0005737">
    <property type="term" value="C:cytoplasm"/>
    <property type="evidence" value="ECO:0007669"/>
    <property type="project" value="TreeGrafter"/>
</dbReference>
<dbReference type="SUPFAM" id="SSF51735">
    <property type="entry name" value="NAD(P)-binding Rossmann-fold domains"/>
    <property type="match status" value="1"/>
</dbReference>
<dbReference type="SUPFAM" id="SSF48179">
    <property type="entry name" value="6-phosphogluconate dehydrogenase C-terminal domain-like"/>
    <property type="match status" value="1"/>
</dbReference>
<comment type="pathway">
    <text evidence="2 11">Cofactor biosynthesis; (R)-pantothenate biosynthesis; (R)-pantoate from 3-methyl-2-oxobutanoate: step 2/2.</text>
</comment>
<comment type="caution">
    <text evidence="14">The sequence shown here is derived from an EMBL/GenBank/DDBJ whole genome shotgun (WGS) entry which is preliminary data.</text>
</comment>
<evidence type="ECO:0000256" key="11">
    <source>
        <dbReference type="RuleBase" id="RU362068"/>
    </source>
</evidence>
<evidence type="ECO:0000256" key="8">
    <source>
        <dbReference type="ARBA" id="ARBA00023002"/>
    </source>
</evidence>
<dbReference type="EC" id="1.1.1.169" evidence="4 11"/>
<keyword evidence="6 11" id="KW-0566">Pantothenate biosynthesis</keyword>
<dbReference type="NCBIfam" id="TIGR00745">
    <property type="entry name" value="apbA_panE"/>
    <property type="match status" value="1"/>
</dbReference>
<feature type="domain" description="Ketopantoate reductase C-terminal" evidence="13">
    <location>
        <begin position="188"/>
        <end position="305"/>
    </location>
</feature>
<dbReference type="PANTHER" id="PTHR43765">
    <property type="entry name" value="2-DEHYDROPANTOATE 2-REDUCTASE-RELATED"/>
    <property type="match status" value="1"/>
</dbReference>
<comment type="function">
    <text evidence="1 11">Catalyzes the NADPH-dependent reduction of ketopantoate into pantoic acid.</text>
</comment>
<evidence type="ECO:0000259" key="13">
    <source>
        <dbReference type="Pfam" id="PF08546"/>
    </source>
</evidence>
<dbReference type="InterPro" id="IPR008927">
    <property type="entry name" value="6-PGluconate_DH-like_C_sf"/>
</dbReference>
<gene>
    <name evidence="14" type="ORF">C7B46_07965</name>
</gene>
<dbReference type="InterPro" id="IPR036291">
    <property type="entry name" value="NAD(P)-bd_dom_sf"/>
</dbReference>
<evidence type="ECO:0000256" key="6">
    <source>
        <dbReference type="ARBA" id="ARBA00022655"/>
    </source>
</evidence>
<evidence type="ECO:0000259" key="12">
    <source>
        <dbReference type="Pfam" id="PF02558"/>
    </source>
</evidence>
<dbReference type="EMBL" id="PXYW01000015">
    <property type="protein sequence ID" value="PSR33916.1"/>
    <property type="molecule type" value="Genomic_DNA"/>
</dbReference>
<dbReference type="InterPro" id="IPR013328">
    <property type="entry name" value="6PGD_dom2"/>
</dbReference>
<evidence type="ECO:0000256" key="10">
    <source>
        <dbReference type="ARBA" id="ARBA00048793"/>
    </source>
</evidence>
<dbReference type="AlphaFoldDB" id="A0A2T2XHH6"/>
<evidence type="ECO:0000256" key="9">
    <source>
        <dbReference type="ARBA" id="ARBA00032024"/>
    </source>
</evidence>
<evidence type="ECO:0000256" key="4">
    <source>
        <dbReference type="ARBA" id="ARBA00013014"/>
    </source>
</evidence>
<evidence type="ECO:0000256" key="1">
    <source>
        <dbReference type="ARBA" id="ARBA00002919"/>
    </source>
</evidence>
<keyword evidence="8 11" id="KW-0560">Oxidoreductase</keyword>
<dbReference type="InterPro" id="IPR050838">
    <property type="entry name" value="Ketopantoate_reductase"/>
</dbReference>
<dbReference type="InterPro" id="IPR013752">
    <property type="entry name" value="KPA_reductase"/>
</dbReference>
<dbReference type="UniPathway" id="UPA00028">
    <property type="reaction ID" value="UER00004"/>
</dbReference>
<evidence type="ECO:0000313" key="15">
    <source>
        <dbReference type="Proteomes" id="UP000242972"/>
    </source>
</evidence>
<dbReference type="GO" id="GO:0015940">
    <property type="term" value="P:pantothenate biosynthetic process"/>
    <property type="evidence" value="ECO:0007669"/>
    <property type="project" value="UniProtKB-UniPathway"/>
</dbReference>
<name>A0A2T2XHH6_9FIRM</name>
<dbReference type="Proteomes" id="UP000242972">
    <property type="component" value="Unassembled WGS sequence"/>
</dbReference>
<dbReference type="GO" id="GO:0008677">
    <property type="term" value="F:2-dehydropantoate 2-reductase activity"/>
    <property type="evidence" value="ECO:0007669"/>
    <property type="project" value="UniProtKB-EC"/>
</dbReference>
<comment type="similarity">
    <text evidence="3 11">Belongs to the ketopantoate reductase family.</text>
</comment>
<evidence type="ECO:0000256" key="7">
    <source>
        <dbReference type="ARBA" id="ARBA00022857"/>
    </source>
</evidence>
<sequence>MDRVFISGAIHFPMKIAILGTGSLARLYGTLFEADHPLMVGRQLGRYQLIERDNTVSWHVPRFQRWEDPAPGPWQVVLVAVKWPGMPLARQWLERWAQAGTYVVPFLNGMGQEQALIPPLTKSQLSPAITTDAAFRSDDSDHDIWRVSIKDHGTVHLTETGHANEITLKQQAASLNLAWQWHPVDYMLRLRWTKLIANSVINPLSALSGQPNGALLQLPLWRLAEPLCSEAESVAQSLGISVTGTLKWVADLAISTATNRSSMLQDVLSHQPSEIESITGYIVRQAHEAGIAVPTHQAILHLVRLL</sequence>
<evidence type="ECO:0000256" key="2">
    <source>
        <dbReference type="ARBA" id="ARBA00004994"/>
    </source>
</evidence>
<reference evidence="14 15" key="1">
    <citation type="journal article" date="2014" name="BMC Genomics">
        <title>Comparison of environmental and isolate Sulfobacillus genomes reveals diverse carbon, sulfur, nitrogen, and hydrogen metabolisms.</title>
        <authorList>
            <person name="Justice N.B."/>
            <person name="Norman A."/>
            <person name="Brown C.T."/>
            <person name="Singh A."/>
            <person name="Thomas B.C."/>
            <person name="Banfield J.F."/>
        </authorList>
    </citation>
    <scope>NUCLEOTIDE SEQUENCE [LARGE SCALE GENOMIC DNA]</scope>
    <source>
        <strain evidence="14">AMDSBA4</strain>
    </source>
</reference>
<dbReference type="GO" id="GO:0050661">
    <property type="term" value="F:NADP binding"/>
    <property type="evidence" value="ECO:0007669"/>
    <property type="project" value="TreeGrafter"/>
</dbReference>
<evidence type="ECO:0000256" key="5">
    <source>
        <dbReference type="ARBA" id="ARBA00019465"/>
    </source>
</evidence>
<dbReference type="Pfam" id="PF08546">
    <property type="entry name" value="ApbA_C"/>
    <property type="match status" value="1"/>
</dbReference>
<accession>A0A2T2XHH6</accession>
<dbReference type="Pfam" id="PF02558">
    <property type="entry name" value="ApbA"/>
    <property type="match status" value="1"/>
</dbReference>
<dbReference type="InterPro" id="IPR013332">
    <property type="entry name" value="KPR_N"/>
</dbReference>
<keyword evidence="7 11" id="KW-0521">NADP</keyword>
<comment type="catalytic activity">
    <reaction evidence="10 11">
        <text>(R)-pantoate + NADP(+) = 2-dehydropantoate + NADPH + H(+)</text>
        <dbReference type="Rhea" id="RHEA:16233"/>
        <dbReference type="ChEBI" id="CHEBI:11561"/>
        <dbReference type="ChEBI" id="CHEBI:15378"/>
        <dbReference type="ChEBI" id="CHEBI:15980"/>
        <dbReference type="ChEBI" id="CHEBI:57783"/>
        <dbReference type="ChEBI" id="CHEBI:58349"/>
        <dbReference type="EC" id="1.1.1.169"/>
    </reaction>
</comment>
<dbReference type="Gene3D" id="1.10.1040.10">
    <property type="entry name" value="N-(1-d-carboxylethyl)-l-norvaline Dehydrogenase, domain 2"/>
    <property type="match status" value="1"/>
</dbReference>